<feature type="region of interest" description="Disordered" evidence="1">
    <location>
        <begin position="500"/>
        <end position="521"/>
    </location>
</feature>
<dbReference type="AlphaFoldDB" id="A0A3M7SU31"/>
<sequence length="648" mass="74241">MNLSLLIVISSLCCPVFSDIYLHNPRGSNNRLNEKSATRANTNRVFDSQNNQRGGYNVGDSGSTPFTTESDQYQMKYFQSGANSLSVLNIEWTDQHGCGSDDQDHSSKQNCALVLQYMCQSRDQDDNNLDRIRDGLNTNSQQFTQMVQDTFDQNSQRKQTDVKMDRALHEPWQYYDNCYYRQRNMGLFTADQVLNKNNKGYGSAVHTRQNPNGARSGYECPEERDYFPYWHPSPWKDIAILTSDYGMCDYYQAESFNQKSKFLCIQFYDDNRQKHWSKWNNKNECEQNGGKWTEFFNYLEKATQYRDEKSCNSKPNQKWALAYDAKSINEKECLVILAKPECHKAEWTRSNHLGNTLDGKAPSYNWILPHFSSNKAQKCVFRIRYNISTDDYEPTLDSKSNGIKSPIKTNPQVNMGESSNQVLKLAVNTAQYGRVFQDRSHSFILLPRPAQISGAKIYNLNVRGKRGNIVQVYPGVEYDFVPNDLSVKTNELVHVQWTGSNTHNNAQPAGDGQAGADGQGQEGTDRNNFVQIFSLNDNYPVPIEKADIWKDVEAVDFLDESVKIKSSEGEDLALYLASSGYYKCLKKENCEEDYSKKRKLDENLNNGPASCPGVLIKFKKANKVYYYMSTRNNNFSNRSQKGTIRVVN</sequence>
<evidence type="ECO:0000313" key="4">
    <source>
        <dbReference type="Proteomes" id="UP000276133"/>
    </source>
</evidence>
<dbReference type="PANTHER" id="PTHR35170:SF2">
    <property type="entry name" value="PROTEIN DD3-3"/>
    <property type="match status" value="1"/>
</dbReference>
<evidence type="ECO:0000256" key="2">
    <source>
        <dbReference type="SAM" id="SignalP"/>
    </source>
</evidence>
<feature type="signal peptide" evidence="2">
    <location>
        <begin position="1"/>
        <end position="18"/>
    </location>
</feature>
<dbReference type="STRING" id="10195.A0A3M7SU31"/>
<keyword evidence="2" id="KW-0732">Signal</keyword>
<feature type="chain" id="PRO_5018033252" evidence="2">
    <location>
        <begin position="19"/>
        <end position="648"/>
    </location>
</feature>
<organism evidence="3 4">
    <name type="scientific">Brachionus plicatilis</name>
    <name type="common">Marine rotifer</name>
    <name type="synonym">Brachionus muelleri</name>
    <dbReference type="NCBI Taxonomy" id="10195"/>
    <lineage>
        <taxon>Eukaryota</taxon>
        <taxon>Metazoa</taxon>
        <taxon>Spiralia</taxon>
        <taxon>Gnathifera</taxon>
        <taxon>Rotifera</taxon>
        <taxon>Eurotatoria</taxon>
        <taxon>Monogononta</taxon>
        <taxon>Pseudotrocha</taxon>
        <taxon>Ploima</taxon>
        <taxon>Brachionidae</taxon>
        <taxon>Brachionus</taxon>
    </lineage>
</organism>
<evidence type="ECO:0000313" key="3">
    <source>
        <dbReference type="EMBL" id="RNA39225.1"/>
    </source>
</evidence>
<protein>
    <submittedName>
        <fullName evidence="3">DD3-3-like</fullName>
    </submittedName>
</protein>
<comment type="caution">
    <text evidence="3">The sequence shown here is derived from an EMBL/GenBank/DDBJ whole genome shotgun (WGS) entry which is preliminary data.</text>
</comment>
<proteinExistence type="predicted"/>
<dbReference type="PANTHER" id="PTHR35170">
    <property type="entry name" value="PROTEIN DD3-3"/>
    <property type="match status" value="1"/>
</dbReference>
<keyword evidence="4" id="KW-1185">Reference proteome</keyword>
<dbReference type="OrthoDB" id="167398at2759"/>
<name>A0A3M7SU31_BRAPC</name>
<reference evidence="3 4" key="1">
    <citation type="journal article" date="2018" name="Sci. Rep.">
        <title>Genomic signatures of local adaptation to the degree of environmental predictability in rotifers.</title>
        <authorList>
            <person name="Franch-Gras L."/>
            <person name="Hahn C."/>
            <person name="Garcia-Roger E.M."/>
            <person name="Carmona M.J."/>
            <person name="Serra M."/>
            <person name="Gomez A."/>
        </authorList>
    </citation>
    <scope>NUCLEOTIDE SEQUENCE [LARGE SCALE GENOMIC DNA]</scope>
    <source>
        <strain evidence="3">HYR1</strain>
    </source>
</reference>
<dbReference type="Proteomes" id="UP000276133">
    <property type="component" value="Unassembled WGS sequence"/>
</dbReference>
<dbReference type="EMBL" id="REGN01000772">
    <property type="protein sequence ID" value="RNA39225.1"/>
    <property type="molecule type" value="Genomic_DNA"/>
</dbReference>
<accession>A0A3M7SU31</accession>
<gene>
    <name evidence="3" type="ORF">BpHYR1_025606</name>
</gene>
<feature type="compositionally biased region" description="Gly residues" evidence="1">
    <location>
        <begin position="512"/>
        <end position="521"/>
    </location>
</feature>
<dbReference type="InterPro" id="IPR053320">
    <property type="entry name" value="Protein_DD3-3_O-glyco"/>
</dbReference>
<evidence type="ECO:0000256" key="1">
    <source>
        <dbReference type="SAM" id="MobiDB-lite"/>
    </source>
</evidence>